<dbReference type="EMBL" id="NGMM01000007">
    <property type="protein sequence ID" value="OTP11629.1"/>
    <property type="molecule type" value="Genomic_DNA"/>
</dbReference>
<sequence length="249" mass="29018">MFRTLVFHEIRPVEELNGQQRPIVVADGYEDALPLPLFDSLPLFKEQINYLKQEGFHSLRISEVRAFYEKGEPLPEKSVLLTFDDCYQSMKEYAYPILKEAGFQATVFVAAGWLFQTPSVYQPEVSKVLSQQELTEMIDVFEYANHTTHFHERRGTTQSRPMWESPERFKEDILACNDYVELTDVFAYPFGLYDQQTVSVLKELDFTLAFTTKPGINTRETAPLELNRDVIPYTLPIETFKKMMKIEEN</sequence>
<dbReference type="Pfam" id="PF01522">
    <property type="entry name" value="Polysacc_deac_1"/>
    <property type="match status" value="1"/>
</dbReference>
<evidence type="ECO:0000256" key="1">
    <source>
        <dbReference type="ARBA" id="ARBA00022729"/>
    </source>
</evidence>
<evidence type="ECO:0000313" key="4">
    <source>
        <dbReference type="EMBL" id="WYJ91666.1"/>
    </source>
</evidence>
<reference evidence="3" key="1">
    <citation type="submission" date="2017-05" db="EMBL/GenBank/DDBJ databases">
        <title>The Genome Sequence of Enterococcus sp. 9E7_DIV0242.</title>
        <authorList>
            <consortium name="The Broad Institute Genomics Platform"/>
            <consortium name="The Broad Institute Genomic Center for Infectious Diseases"/>
            <person name="Earl A."/>
            <person name="Manson A."/>
            <person name="Schwartman J."/>
            <person name="Gilmore M."/>
            <person name="Abouelleil A."/>
            <person name="Cao P."/>
            <person name="Chapman S."/>
            <person name="Cusick C."/>
            <person name="Shea T."/>
            <person name="Young S."/>
            <person name="Neafsey D."/>
            <person name="Nusbaum C."/>
            <person name="Birren B."/>
        </authorList>
    </citation>
    <scope>NUCLEOTIDE SEQUENCE [LARGE SCALE GENOMIC DNA]</scope>
    <source>
        <strain evidence="3">9E7_DIV0242</strain>
    </source>
</reference>
<reference evidence="4" key="3">
    <citation type="submission" date="2024-03" db="EMBL/GenBank/DDBJ databases">
        <title>The Genome Sequence of Enterococcus sp. DIV0242b.</title>
        <authorList>
            <consortium name="The Broad Institute Genomics Platform"/>
            <consortium name="The Broad Institute Microbial Omics Core"/>
            <consortium name="The Broad Institute Genomic Center for Infectious Diseases"/>
            <person name="Earl A."/>
            <person name="Manson A."/>
            <person name="Gilmore M."/>
            <person name="Schwartman J."/>
            <person name="Shea T."/>
            <person name="Abouelleil A."/>
            <person name="Cao P."/>
            <person name="Chapman S."/>
            <person name="Cusick C."/>
            <person name="Young S."/>
            <person name="Neafsey D."/>
            <person name="Nusbaum C."/>
            <person name="Birren B."/>
        </authorList>
    </citation>
    <scope>NUCLEOTIDE SEQUENCE</scope>
    <source>
        <strain evidence="4">9E7_DIV0242</strain>
    </source>
</reference>
<dbReference type="EMBL" id="CP147247">
    <property type="protein sequence ID" value="WYJ91666.1"/>
    <property type="molecule type" value="Genomic_DNA"/>
</dbReference>
<name>A0A242K1U2_9ENTE</name>
<reference evidence="4" key="2">
    <citation type="submission" date="2017-05" db="EMBL/GenBank/DDBJ databases">
        <authorList>
            <consortium name="The Broad Institute Genomics Platform"/>
            <consortium name="The Broad Institute Genomic Center for Infectious Diseases"/>
            <person name="Earl A."/>
            <person name="Manson A."/>
            <person name="Schwartman J."/>
            <person name="Gilmore M."/>
            <person name="Abouelleil A."/>
            <person name="Cao P."/>
            <person name="Chapman S."/>
            <person name="Cusick C."/>
            <person name="Shea T."/>
            <person name="Young S."/>
            <person name="Neafsey D."/>
            <person name="Nusbaum C."/>
            <person name="Birren B."/>
        </authorList>
    </citation>
    <scope>NUCLEOTIDE SEQUENCE</scope>
    <source>
        <strain evidence="4">9E7_DIV0242</strain>
    </source>
</reference>
<dbReference type="InterPro" id="IPR002509">
    <property type="entry name" value="NODB_dom"/>
</dbReference>
<dbReference type="PANTHER" id="PTHR34216:SF7">
    <property type="entry name" value="POLY-BETA-1,6-N-ACETYL-D-GLUCOSAMINE N-DEACETYLASE"/>
    <property type="match status" value="1"/>
</dbReference>
<dbReference type="InterPro" id="IPR011330">
    <property type="entry name" value="Glyco_hydro/deAcase_b/a-brl"/>
</dbReference>
<dbReference type="SUPFAM" id="SSF88713">
    <property type="entry name" value="Glycoside hydrolase/deacetylase"/>
    <property type="match status" value="1"/>
</dbReference>
<dbReference type="AlphaFoldDB" id="A0A242K1U2"/>
<organism evidence="3">
    <name type="scientific">Candidatus Enterococcus clewellii</name>
    <dbReference type="NCBI Taxonomy" id="1834193"/>
    <lineage>
        <taxon>Bacteria</taxon>
        <taxon>Bacillati</taxon>
        <taxon>Bacillota</taxon>
        <taxon>Bacilli</taxon>
        <taxon>Lactobacillales</taxon>
        <taxon>Enterococcaceae</taxon>
        <taxon>Enterococcus</taxon>
    </lineage>
</organism>
<accession>A0A242K1U2</accession>
<dbReference type="RefSeq" id="WP_086350793.1">
    <property type="nucleotide sequence ID" value="NZ_CP147247.1"/>
</dbReference>
<dbReference type="PANTHER" id="PTHR34216">
    <property type="match status" value="1"/>
</dbReference>
<dbReference type="GO" id="GO:0005975">
    <property type="term" value="P:carbohydrate metabolic process"/>
    <property type="evidence" value="ECO:0007669"/>
    <property type="project" value="InterPro"/>
</dbReference>
<keyword evidence="5" id="KW-1185">Reference proteome</keyword>
<protein>
    <recommendedName>
        <fullName evidence="2">NodB homology domain-containing protein</fullName>
    </recommendedName>
</protein>
<dbReference type="OrthoDB" id="9778320at2"/>
<feature type="domain" description="NodB homology" evidence="2">
    <location>
        <begin position="77"/>
        <end position="249"/>
    </location>
</feature>
<evidence type="ECO:0000259" key="2">
    <source>
        <dbReference type="PROSITE" id="PS51677"/>
    </source>
</evidence>
<proteinExistence type="predicted"/>
<dbReference type="Proteomes" id="UP000195141">
    <property type="component" value="Chromosome"/>
</dbReference>
<keyword evidence="1" id="KW-0732">Signal</keyword>
<dbReference type="Gene3D" id="3.20.20.370">
    <property type="entry name" value="Glycoside hydrolase/deacetylase"/>
    <property type="match status" value="1"/>
</dbReference>
<evidence type="ECO:0000313" key="5">
    <source>
        <dbReference type="Proteomes" id="UP000195141"/>
    </source>
</evidence>
<dbReference type="PROSITE" id="PS51677">
    <property type="entry name" value="NODB"/>
    <property type="match status" value="1"/>
</dbReference>
<dbReference type="GO" id="GO:0016810">
    <property type="term" value="F:hydrolase activity, acting on carbon-nitrogen (but not peptide) bonds"/>
    <property type="evidence" value="ECO:0007669"/>
    <property type="project" value="InterPro"/>
</dbReference>
<dbReference type="InterPro" id="IPR051398">
    <property type="entry name" value="Polysacch_Deacetylase"/>
</dbReference>
<evidence type="ECO:0000313" key="3">
    <source>
        <dbReference type="EMBL" id="OTP11629.1"/>
    </source>
</evidence>
<dbReference type="CDD" id="cd10966">
    <property type="entry name" value="CE4_yadE_5s"/>
    <property type="match status" value="1"/>
</dbReference>
<gene>
    <name evidence="4" type="ORF">A5888_003434</name>
    <name evidence="3" type="ORF">A5888_003728</name>
</gene>